<proteinExistence type="predicted"/>
<dbReference type="InterPro" id="IPR024562">
    <property type="entry name" value="YqhG"/>
</dbReference>
<dbReference type="RefSeq" id="WP_162879158.1">
    <property type="nucleotide sequence ID" value="NZ_BMLG01000007.1"/>
</dbReference>
<reference evidence="1" key="2">
    <citation type="submission" date="2020-09" db="EMBL/GenBank/DDBJ databases">
        <authorList>
            <person name="Sun Q."/>
            <person name="Zhou Y."/>
        </authorList>
    </citation>
    <scope>NUCLEOTIDE SEQUENCE</scope>
    <source>
        <strain evidence="1">CGMCC 1.6333</strain>
    </source>
</reference>
<sequence>MAIANLHDFLFTFFKANHCDILENRGDKLSIQLTDKMDEYLLNRPFYWQYVKKLGLQGEPGKITLLTNPLLDDEEGEPIHFGSPRLQQIFRLLDEEGKFVRLYQMVQVDQQTALVPWLVLNIKVSFIGKQKKEAIKSIGINMINGGMINNIIDQLEKIQWDTKIPDFCYNLSPLIRLKSSYQRIIQLIEKELQETEHDWAIESWRHMEEEKKLLDYFYQTDKKDYTALYKKESEAIEALYRPQIAISIINGGIFHMTQSTSLNQLLD</sequence>
<accession>A0A917TQ09</accession>
<gene>
    <name evidence="1" type="ORF">GCM10011351_17330</name>
</gene>
<evidence type="ECO:0000313" key="2">
    <source>
        <dbReference type="Proteomes" id="UP000618460"/>
    </source>
</evidence>
<dbReference type="Pfam" id="PF11079">
    <property type="entry name" value="YqhG"/>
    <property type="match status" value="1"/>
</dbReference>
<evidence type="ECO:0000313" key="1">
    <source>
        <dbReference type="EMBL" id="GGM31668.1"/>
    </source>
</evidence>
<dbReference type="AlphaFoldDB" id="A0A917TQ09"/>
<dbReference type="EMBL" id="BMLG01000007">
    <property type="protein sequence ID" value="GGM31668.1"/>
    <property type="molecule type" value="Genomic_DNA"/>
</dbReference>
<dbReference type="Proteomes" id="UP000618460">
    <property type="component" value="Unassembled WGS sequence"/>
</dbReference>
<name>A0A917TQ09_9BACI</name>
<organism evidence="1 2">
    <name type="scientific">Paraliobacillus quinghaiensis</name>
    <dbReference type="NCBI Taxonomy" id="470815"/>
    <lineage>
        <taxon>Bacteria</taxon>
        <taxon>Bacillati</taxon>
        <taxon>Bacillota</taxon>
        <taxon>Bacilli</taxon>
        <taxon>Bacillales</taxon>
        <taxon>Bacillaceae</taxon>
        <taxon>Paraliobacillus</taxon>
    </lineage>
</organism>
<evidence type="ECO:0008006" key="3">
    <source>
        <dbReference type="Google" id="ProtNLM"/>
    </source>
</evidence>
<comment type="caution">
    <text evidence="1">The sequence shown here is derived from an EMBL/GenBank/DDBJ whole genome shotgun (WGS) entry which is preliminary data.</text>
</comment>
<reference evidence="1" key="1">
    <citation type="journal article" date="2014" name="Int. J. Syst. Evol. Microbiol.">
        <title>Complete genome sequence of Corynebacterium casei LMG S-19264T (=DSM 44701T), isolated from a smear-ripened cheese.</title>
        <authorList>
            <consortium name="US DOE Joint Genome Institute (JGI-PGF)"/>
            <person name="Walter F."/>
            <person name="Albersmeier A."/>
            <person name="Kalinowski J."/>
            <person name="Ruckert C."/>
        </authorList>
    </citation>
    <scope>NUCLEOTIDE SEQUENCE</scope>
    <source>
        <strain evidence="1">CGMCC 1.6333</strain>
    </source>
</reference>
<keyword evidence="2" id="KW-1185">Reference proteome</keyword>
<protein>
    <recommendedName>
        <fullName evidence="3">YqhG</fullName>
    </recommendedName>
</protein>